<sequence length="138" mass="15325">MIHDSPIEALLQALDQSVFSMEAHRRRGATLPVPGMLAARRRAAATLRAALRYGAKSEFSLHSRPCQKSEVALIEGERNILKLYERALAATHSDAPEFRLIDEQRISLRNMLAEMPNEALQIPRAPHRGAQGAHKLIG</sequence>
<name>A0ABW4S7E7_9RHOB</name>
<dbReference type="EMBL" id="JBHUGH010000009">
    <property type="protein sequence ID" value="MFD1913013.1"/>
    <property type="molecule type" value="Genomic_DNA"/>
</dbReference>
<organism evidence="1 2">
    <name type="scientific">Halodurantibacterium flavum</name>
    <dbReference type="NCBI Taxonomy" id="1382802"/>
    <lineage>
        <taxon>Bacteria</taxon>
        <taxon>Pseudomonadati</taxon>
        <taxon>Pseudomonadota</taxon>
        <taxon>Alphaproteobacteria</taxon>
        <taxon>Rhodobacterales</taxon>
        <taxon>Paracoccaceae</taxon>
        <taxon>Halodurantibacterium</taxon>
    </lineage>
</organism>
<evidence type="ECO:0000313" key="1">
    <source>
        <dbReference type="EMBL" id="MFD1913013.1"/>
    </source>
</evidence>
<comment type="caution">
    <text evidence="1">The sequence shown here is derived from an EMBL/GenBank/DDBJ whole genome shotgun (WGS) entry which is preliminary data.</text>
</comment>
<protein>
    <recommendedName>
        <fullName evidence="3">Four helix bundle protein</fullName>
    </recommendedName>
</protein>
<evidence type="ECO:0008006" key="3">
    <source>
        <dbReference type="Google" id="ProtNLM"/>
    </source>
</evidence>
<reference evidence="2" key="1">
    <citation type="journal article" date="2019" name="Int. J. Syst. Evol. Microbiol.">
        <title>The Global Catalogue of Microorganisms (GCM) 10K type strain sequencing project: providing services to taxonomists for standard genome sequencing and annotation.</title>
        <authorList>
            <consortium name="The Broad Institute Genomics Platform"/>
            <consortium name="The Broad Institute Genome Sequencing Center for Infectious Disease"/>
            <person name="Wu L."/>
            <person name="Ma J."/>
        </authorList>
    </citation>
    <scope>NUCLEOTIDE SEQUENCE [LARGE SCALE GENOMIC DNA]</scope>
    <source>
        <strain evidence="2">CGMCC 4.7242</strain>
    </source>
</reference>
<accession>A0ABW4S7E7</accession>
<proteinExistence type="predicted"/>
<evidence type="ECO:0000313" key="2">
    <source>
        <dbReference type="Proteomes" id="UP001597353"/>
    </source>
</evidence>
<keyword evidence="2" id="KW-1185">Reference proteome</keyword>
<gene>
    <name evidence="1" type="ORF">ACFSGJ_12400</name>
</gene>
<dbReference type="RefSeq" id="WP_390262143.1">
    <property type="nucleotide sequence ID" value="NZ_JBHUGH010000009.1"/>
</dbReference>
<dbReference type="Proteomes" id="UP001597353">
    <property type="component" value="Unassembled WGS sequence"/>
</dbReference>